<dbReference type="InterPro" id="IPR037171">
    <property type="entry name" value="NagB/RpiA_transferase-like"/>
</dbReference>
<dbReference type="PANTHER" id="PTHR21432:SF20">
    <property type="entry name" value="ACETYL-COA HYDROLASE"/>
    <property type="match status" value="1"/>
</dbReference>
<dbReference type="RefSeq" id="WP_136007800.1">
    <property type="nucleotide sequence ID" value="NZ_SRYR01000010.1"/>
</dbReference>
<dbReference type="InterPro" id="IPR046433">
    <property type="entry name" value="ActCoA_hydro"/>
</dbReference>
<feature type="domain" description="Acetyl-CoA hydrolase/transferase C-terminal" evidence="4">
    <location>
        <begin position="272"/>
        <end position="433"/>
    </location>
</feature>
<dbReference type="AlphaFoldDB" id="A0A4S2DJ02"/>
<sequence>MRENNISKGKYITIDEALSLIKSGDVIVTGLGAAEARDILSNLHRIAYRVKDVTVTTCLPQVPAEYFMNPKYKDSFRMDGWFYTGPMRKAQKNGNVSLIPNHLHLTAFKRQFHKKTNIYMGTATPPDKHGYLSLSLSNIYEKRILKEADLVILEINKNYPRTLGDVEIHISDVDYLVETDYPVPVLPDSEPNEKDLLIGKFIADRINDGDCIQLGIGGIPNAVAASLMGKKDLGLHTEMFTTGIMNLIKAGVITGKKKNFNYGKHVAGFALGTRELYDFLDDNPSIMMMDGYWTNDPYVIAQNDNQVSINTSLEVDLTGQCASESIGPMQFSATGGQADTAVGSQMSKNGRSFIALYSTAMVENKETGEREEISKIVPFLKQGAAVSLSRNDVDMVVTEYGVAELRGTTIAERVERLISIAHPKFREELLKQAKEFGIIY</sequence>
<dbReference type="GO" id="GO:0006083">
    <property type="term" value="P:acetate metabolic process"/>
    <property type="evidence" value="ECO:0007669"/>
    <property type="project" value="InterPro"/>
</dbReference>
<evidence type="ECO:0000259" key="3">
    <source>
        <dbReference type="Pfam" id="PF02550"/>
    </source>
</evidence>
<dbReference type="PANTHER" id="PTHR21432">
    <property type="entry name" value="ACETYL-COA HYDROLASE-RELATED"/>
    <property type="match status" value="1"/>
</dbReference>
<dbReference type="Gene3D" id="3.30.750.70">
    <property type="entry name" value="4-hydroxybutyrate coenzyme like domains"/>
    <property type="match status" value="1"/>
</dbReference>
<evidence type="ECO:0000256" key="2">
    <source>
        <dbReference type="ARBA" id="ARBA00022679"/>
    </source>
</evidence>
<dbReference type="Gene3D" id="3.40.1080.20">
    <property type="entry name" value="Acetyl-CoA hydrolase/transferase C-terminal domain"/>
    <property type="match status" value="1"/>
</dbReference>
<name>A0A4S2DJ02_9CLOT</name>
<comment type="caution">
    <text evidence="5">The sequence shown here is derived from an EMBL/GenBank/DDBJ whole genome shotgun (WGS) entry which is preliminary data.</text>
</comment>
<protein>
    <submittedName>
        <fullName evidence="5">4-hydroxybutyrate--acetyl-CoA CoA transferase</fullName>
    </submittedName>
</protein>
<dbReference type="InterPro" id="IPR038460">
    <property type="entry name" value="AcetylCoA_hyd_C_sf"/>
</dbReference>
<organism evidence="5 6">
    <name type="scientific">Clostridium sartagoforme</name>
    <dbReference type="NCBI Taxonomy" id="84031"/>
    <lineage>
        <taxon>Bacteria</taxon>
        <taxon>Bacillati</taxon>
        <taxon>Bacillota</taxon>
        <taxon>Clostridia</taxon>
        <taxon>Eubacteriales</taxon>
        <taxon>Clostridiaceae</taxon>
        <taxon>Clostridium</taxon>
    </lineage>
</organism>
<evidence type="ECO:0000259" key="4">
    <source>
        <dbReference type="Pfam" id="PF13336"/>
    </source>
</evidence>
<dbReference type="EMBL" id="SRYR01000010">
    <property type="protein sequence ID" value="TGY40911.1"/>
    <property type="molecule type" value="Genomic_DNA"/>
</dbReference>
<evidence type="ECO:0000256" key="1">
    <source>
        <dbReference type="ARBA" id="ARBA00009632"/>
    </source>
</evidence>
<dbReference type="SUPFAM" id="SSF100950">
    <property type="entry name" value="NagB/RpiA/CoA transferase-like"/>
    <property type="match status" value="2"/>
</dbReference>
<evidence type="ECO:0000313" key="5">
    <source>
        <dbReference type="EMBL" id="TGY40911.1"/>
    </source>
</evidence>
<keyword evidence="6" id="KW-1185">Reference proteome</keyword>
<keyword evidence="2 5" id="KW-0808">Transferase</keyword>
<dbReference type="Gene3D" id="3.40.1080.10">
    <property type="entry name" value="Glutaconate Coenzyme A-transferase"/>
    <property type="match status" value="1"/>
</dbReference>
<feature type="domain" description="Acetyl-CoA hydrolase/transferase N-terminal" evidence="3">
    <location>
        <begin position="53"/>
        <end position="187"/>
    </location>
</feature>
<evidence type="ECO:0000313" key="6">
    <source>
        <dbReference type="Proteomes" id="UP000306888"/>
    </source>
</evidence>
<dbReference type="Proteomes" id="UP000306888">
    <property type="component" value="Unassembled WGS sequence"/>
</dbReference>
<reference evidence="5 6" key="1">
    <citation type="submission" date="2019-04" db="EMBL/GenBank/DDBJ databases">
        <title>Microbes associate with the intestines of laboratory mice.</title>
        <authorList>
            <person name="Navarre W."/>
            <person name="Wong E."/>
            <person name="Huang K."/>
            <person name="Tropini C."/>
            <person name="Ng K."/>
            <person name="Yu B."/>
        </authorList>
    </citation>
    <scope>NUCLEOTIDE SEQUENCE [LARGE SCALE GENOMIC DNA]</scope>
    <source>
        <strain evidence="5 6">NM50_B9-20</strain>
    </source>
</reference>
<dbReference type="GO" id="GO:0008775">
    <property type="term" value="F:acetate CoA-transferase activity"/>
    <property type="evidence" value="ECO:0007669"/>
    <property type="project" value="InterPro"/>
</dbReference>
<dbReference type="InterPro" id="IPR003702">
    <property type="entry name" value="ActCoA_hydro_N"/>
</dbReference>
<dbReference type="OrthoDB" id="9801795at2"/>
<comment type="similarity">
    <text evidence="1">Belongs to the acetyl-CoA hydrolase/transferase family.</text>
</comment>
<proteinExistence type="inferred from homology"/>
<gene>
    <name evidence="5" type="ORF">E5347_13715</name>
</gene>
<accession>A0A4S2DJ02</accession>
<dbReference type="Pfam" id="PF02550">
    <property type="entry name" value="AcetylCoA_hydro"/>
    <property type="match status" value="1"/>
</dbReference>
<dbReference type="InterPro" id="IPR026888">
    <property type="entry name" value="AcetylCoA_hyd_C"/>
</dbReference>
<dbReference type="Pfam" id="PF13336">
    <property type="entry name" value="AcetylCoA_hyd_C"/>
    <property type="match status" value="1"/>
</dbReference>